<dbReference type="PROSITE" id="PS50888">
    <property type="entry name" value="BHLH"/>
    <property type="match status" value="1"/>
</dbReference>
<feature type="region of interest" description="Disordered" evidence="4">
    <location>
        <begin position="328"/>
        <end position="373"/>
    </location>
</feature>
<dbReference type="Gene3D" id="4.10.280.10">
    <property type="entry name" value="Helix-loop-helix DNA-binding domain"/>
    <property type="match status" value="1"/>
</dbReference>
<accession>A0A0D9Z8E2</accession>
<name>A0A0D9Z8E2_9ORYZ</name>
<comment type="similarity">
    <text evidence="1">Belongs to the bHLH protein family.</text>
</comment>
<evidence type="ECO:0000259" key="5">
    <source>
        <dbReference type="PROSITE" id="PS50888"/>
    </source>
</evidence>
<evidence type="ECO:0000313" key="6">
    <source>
        <dbReference type="EnsemblPlants" id="OGLUM03G20780.3"/>
    </source>
</evidence>
<feature type="domain" description="BHLH" evidence="5">
    <location>
        <begin position="399"/>
        <end position="448"/>
    </location>
</feature>
<dbReference type="SUPFAM" id="SSF47459">
    <property type="entry name" value="HLH, helix-loop-helix DNA-binding domain"/>
    <property type="match status" value="1"/>
</dbReference>
<dbReference type="EnsemblPlants" id="OGLUM03G20780.3">
    <property type="protein sequence ID" value="OGLUM03G20780.3"/>
    <property type="gene ID" value="OGLUM03G20780"/>
</dbReference>
<dbReference type="GO" id="GO:0046983">
    <property type="term" value="F:protein dimerization activity"/>
    <property type="evidence" value="ECO:0007669"/>
    <property type="project" value="InterPro"/>
</dbReference>
<evidence type="ECO:0000256" key="4">
    <source>
        <dbReference type="SAM" id="MobiDB-lite"/>
    </source>
</evidence>
<dbReference type="Gramene" id="OGLUM03G20780.3">
    <property type="protein sequence ID" value="OGLUM03G20780.3"/>
    <property type="gene ID" value="OGLUM03G20780"/>
</dbReference>
<evidence type="ECO:0000256" key="1">
    <source>
        <dbReference type="ARBA" id="ARBA00005510"/>
    </source>
</evidence>
<reference evidence="6" key="2">
    <citation type="submission" date="2018-05" db="EMBL/GenBank/DDBJ databases">
        <title>OgluRS3 (Oryza glumaepatula Reference Sequence Version 3).</title>
        <authorList>
            <person name="Zhang J."/>
            <person name="Kudrna D."/>
            <person name="Lee S."/>
            <person name="Talag J."/>
            <person name="Welchert J."/>
            <person name="Wing R.A."/>
        </authorList>
    </citation>
    <scope>NUCLEOTIDE SEQUENCE [LARGE SCALE GENOMIC DNA]</scope>
</reference>
<feature type="compositionally biased region" description="Polar residues" evidence="4">
    <location>
        <begin position="346"/>
        <end position="359"/>
    </location>
</feature>
<dbReference type="PANTHER" id="PTHR36066">
    <property type="entry name" value="TRANSCRIPTION FACTOR BHLH145"/>
    <property type="match status" value="1"/>
</dbReference>
<dbReference type="InterPro" id="IPR011598">
    <property type="entry name" value="bHLH_dom"/>
</dbReference>
<feature type="compositionally biased region" description="Basic and acidic residues" evidence="4">
    <location>
        <begin position="361"/>
        <end position="373"/>
    </location>
</feature>
<proteinExistence type="inferred from homology"/>
<feature type="region of interest" description="Disordered" evidence="4">
    <location>
        <begin position="392"/>
        <end position="411"/>
    </location>
</feature>
<dbReference type="InterPro" id="IPR036638">
    <property type="entry name" value="HLH_DNA-bd_sf"/>
</dbReference>
<evidence type="ECO:0000313" key="7">
    <source>
        <dbReference type="Proteomes" id="UP000026961"/>
    </source>
</evidence>
<dbReference type="Proteomes" id="UP000026961">
    <property type="component" value="Chromosome 3"/>
</dbReference>
<protein>
    <recommendedName>
        <fullName evidence="5">BHLH domain-containing protein</fullName>
    </recommendedName>
</protein>
<dbReference type="PANTHER" id="PTHR36066:SF2">
    <property type="entry name" value="TRANSCRIPTION FACTOR BHLH145"/>
    <property type="match status" value="1"/>
</dbReference>
<keyword evidence="2" id="KW-0805">Transcription regulation</keyword>
<evidence type="ECO:0000256" key="2">
    <source>
        <dbReference type="ARBA" id="ARBA00023015"/>
    </source>
</evidence>
<dbReference type="InterPro" id="IPR037546">
    <property type="entry name" value="SAC51-like"/>
</dbReference>
<keyword evidence="7" id="KW-1185">Reference proteome</keyword>
<sequence length="460" mass="50432">MSRRKACVAAGAFPSEGADKRSRAAPHALAHGYPGSMRWLALSVDIFRKGISLNLYCRSLKFGIEDLVAGIAVWVSVVAWQFFQGERAGVLMVWQPVAQTRFRVFKHENGIAVRVIACFQPSQDCQAEYFRHLLKPKILFAGCFLMGEKVNPWCHWSNPPWTESSANNLHPPDVSLDNTNSVALPTYLNSDGYIYSGVAASMPSIAASVTDRPVSFSSRFVTTLVPSVGLSTAETLRKRPLVFFHNVNNTFTVGPLLSKGTLDTVPELQGSNETNVTDVGAQNTECMHENTEEIDALLCSDSDEGCLKVQELNNRVRKYPMQNDTMSVESVASAGASQPAKKRRLSSGTDRSVVDTASSARPDHSVDQKHLSHDDDAQSCCIGEVESDHQFALREGEEAEGDDGPDDRKRRRERIQETVAALRKIVPGGIAKDATAVLDEAICYLKYLKLKVKTLGAVSL</sequence>
<dbReference type="AlphaFoldDB" id="A0A0D9Z8E2"/>
<evidence type="ECO:0000256" key="3">
    <source>
        <dbReference type="ARBA" id="ARBA00023163"/>
    </source>
</evidence>
<keyword evidence="3" id="KW-0804">Transcription</keyword>
<organism evidence="6">
    <name type="scientific">Oryza glumipatula</name>
    <dbReference type="NCBI Taxonomy" id="40148"/>
    <lineage>
        <taxon>Eukaryota</taxon>
        <taxon>Viridiplantae</taxon>
        <taxon>Streptophyta</taxon>
        <taxon>Embryophyta</taxon>
        <taxon>Tracheophyta</taxon>
        <taxon>Spermatophyta</taxon>
        <taxon>Magnoliopsida</taxon>
        <taxon>Liliopsida</taxon>
        <taxon>Poales</taxon>
        <taxon>Poaceae</taxon>
        <taxon>BOP clade</taxon>
        <taxon>Oryzoideae</taxon>
        <taxon>Oryzeae</taxon>
        <taxon>Oryzinae</taxon>
        <taxon>Oryza</taxon>
    </lineage>
</organism>
<reference evidence="6" key="1">
    <citation type="submission" date="2015-04" db="UniProtKB">
        <authorList>
            <consortium name="EnsemblPlants"/>
        </authorList>
    </citation>
    <scope>IDENTIFICATION</scope>
</reference>